<dbReference type="PRINTS" id="PR01840">
    <property type="entry name" value="TATCFAMILY"/>
</dbReference>
<name>A0A5E9FZY7_9MICO</name>
<dbReference type="GO" id="GO:0009977">
    <property type="term" value="F:proton motive force dependent protein transmembrane transporter activity"/>
    <property type="evidence" value="ECO:0007669"/>
    <property type="project" value="TreeGrafter"/>
</dbReference>
<dbReference type="InterPro" id="IPR002033">
    <property type="entry name" value="TatC"/>
</dbReference>
<dbReference type="PANTHER" id="PTHR30371:SF0">
    <property type="entry name" value="SEC-INDEPENDENT PROTEIN TRANSLOCASE PROTEIN TATC, CHLOROPLASTIC-RELATED"/>
    <property type="match status" value="1"/>
</dbReference>
<accession>A0A5E9FZY7</accession>
<protein>
    <recommendedName>
        <fullName evidence="7">Sec-independent protein translocase protein TatC</fullName>
    </recommendedName>
</protein>
<dbReference type="NCBIfam" id="TIGR00945">
    <property type="entry name" value="tatC"/>
    <property type="match status" value="1"/>
</dbReference>
<comment type="function">
    <text evidence="7">Part of the twin-arginine translocation (Tat) system that transports large folded proteins containing a characteristic twin-arginine motif in their signal peptide across membranes. Together with TatB, TatC is part of a receptor directly interacting with Tat signal peptides.</text>
</comment>
<feature type="transmembrane region" description="Helical" evidence="7">
    <location>
        <begin position="209"/>
        <end position="227"/>
    </location>
</feature>
<evidence type="ECO:0000256" key="4">
    <source>
        <dbReference type="ARBA" id="ARBA00022989"/>
    </source>
</evidence>
<comment type="similarity">
    <text evidence="7">Belongs to the TatC family.</text>
</comment>
<feature type="transmembrane region" description="Helical" evidence="7">
    <location>
        <begin position="124"/>
        <end position="146"/>
    </location>
</feature>
<dbReference type="EMBL" id="FNIB01000006">
    <property type="protein sequence ID" value="SDN59124.1"/>
    <property type="molecule type" value="Genomic_DNA"/>
</dbReference>
<dbReference type="PANTHER" id="PTHR30371">
    <property type="entry name" value="SEC-INDEPENDENT PROTEIN TRANSLOCASE PROTEIN TATC"/>
    <property type="match status" value="1"/>
</dbReference>
<dbReference type="HAMAP" id="MF_00902">
    <property type="entry name" value="TatC"/>
    <property type="match status" value="1"/>
</dbReference>
<feature type="transmembrane region" description="Helical" evidence="7">
    <location>
        <begin position="173"/>
        <end position="197"/>
    </location>
</feature>
<keyword evidence="3 7" id="KW-0653">Protein transport</keyword>
<gene>
    <name evidence="7" type="primary">tatC</name>
    <name evidence="8" type="ORF">SAMN05216368_106103</name>
</gene>
<dbReference type="GO" id="GO:0033281">
    <property type="term" value="C:TAT protein transport complex"/>
    <property type="evidence" value="ECO:0007669"/>
    <property type="project" value="UniProtKB-UniRule"/>
</dbReference>
<evidence type="ECO:0000256" key="2">
    <source>
        <dbReference type="ARBA" id="ARBA00022692"/>
    </source>
</evidence>
<comment type="subunit">
    <text evidence="7">The Tat system comprises two distinct complexes: a TatABC complex, containing multiple copies of TatA, TatB and TatC subunits, and a separate TatA complex, containing only TatA subunits. Substrates initially bind to the TatABC complex, which probably triggers association of the separate TatA complex to form the active translocon.</text>
</comment>
<keyword evidence="5 7" id="KW-0811">Translocation</keyword>
<evidence type="ECO:0000256" key="1">
    <source>
        <dbReference type="ARBA" id="ARBA00004141"/>
    </source>
</evidence>
<evidence type="ECO:0000256" key="5">
    <source>
        <dbReference type="ARBA" id="ARBA00023010"/>
    </source>
</evidence>
<feature type="transmembrane region" description="Helical" evidence="7">
    <location>
        <begin position="233"/>
        <end position="252"/>
    </location>
</feature>
<feature type="transmembrane region" description="Helical" evidence="7">
    <location>
        <begin position="34"/>
        <end position="56"/>
    </location>
</feature>
<dbReference type="Proteomes" id="UP000199639">
    <property type="component" value="Unassembled WGS sequence"/>
</dbReference>
<evidence type="ECO:0000313" key="9">
    <source>
        <dbReference type="Proteomes" id="UP000199639"/>
    </source>
</evidence>
<keyword evidence="4 7" id="KW-1133">Transmembrane helix</keyword>
<evidence type="ECO:0000256" key="7">
    <source>
        <dbReference type="HAMAP-Rule" id="MF_00902"/>
    </source>
</evidence>
<organism evidence="8 9">
    <name type="scientific">Cryobacterium flavum</name>
    <dbReference type="NCBI Taxonomy" id="1424659"/>
    <lineage>
        <taxon>Bacteria</taxon>
        <taxon>Bacillati</taxon>
        <taxon>Actinomycetota</taxon>
        <taxon>Actinomycetes</taxon>
        <taxon>Micrococcales</taxon>
        <taxon>Microbacteriaceae</taxon>
        <taxon>Cryobacterium</taxon>
    </lineage>
</organism>
<evidence type="ECO:0000256" key="6">
    <source>
        <dbReference type="ARBA" id="ARBA00023136"/>
    </source>
</evidence>
<keyword evidence="7" id="KW-0813">Transport</keyword>
<keyword evidence="6 7" id="KW-0472">Membrane</keyword>
<evidence type="ECO:0000313" key="8">
    <source>
        <dbReference type="EMBL" id="SDN59124.1"/>
    </source>
</evidence>
<dbReference type="AlphaFoldDB" id="A0A5E9FZY7"/>
<sequence length="271" mass="30020">MVVQGVRSAPDKGANKRTGKMSLGQHLLELRKRLFLAALGILVGAIAGWFLSSFVWDGLREPIYAIVRAQNRNAQINYPDITSAFDLKLRISFYVGLIVSSPMWLYQIFAFLTPGLTRKEKQYTFGFFFTAVPLFLAGCAAGWYVLPHVVELMTSFAPRQDAALINAQNYFDFVLKLMIAIGIAFVLPVFIVLLNFAGVISARSIIKSWRVAMLVIILFTAIATPAADLVSMFLLAIPMVVLYFAAYGIAVLHDRRVARRLPPVGSDGLLL</sequence>
<reference evidence="8 9" key="1">
    <citation type="submission" date="2016-10" db="EMBL/GenBank/DDBJ databases">
        <authorList>
            <person name="Varghese N."/>
            <person name="Submissions S."/>
        </authorList>
    </citation>
    <scope>NUCLEOTIDE SEQUENCE [LARGE SCALE GENOMIC DNA]</scope>
    <source>
        <strain evidence="8 9">CGMCC 1.11215</strain>
    </source>
</reference>
<dbReference type="Pfam" id="PF00902">
    <property type="entry name" value="TatC"/>
    <property type="match status" value="1"/>
</dbReference>
<dbReference type="GO" id="GO:0043953">
    <property type="term" value="P:protein transport by the Tat complex"/>
    <property type="evidence" value="ECO:0007669"/>
    <property type="project" value="UniProtKB-UniRule"/>
</dbReference>
<feature type="transmembrane region" description="Helical" evidence="7">
    <location>
        <begin position="91"/>
        <end position="112"/>
    </location>
</feature>
<proteinExistence type="inferred from homology"/>
<keyword evidence="7" id="KW-1003">Cell membrane</keyword>
<evidence type="ECO:0000256" key="3">
    <source>
        <dbReference type="ARBA" id="ARBA00022927"/>
    </source>
</evidence>
<keyword evidence="2 7" id="KW-0812">Transmembrane</keyword>
<comment type="subcellular location">
    <subcellularLocation>
        <location evidence="7">Cell membrane</location>
        <topology evidence="7">Multi-pass membrane protein</topology>
    </subcellularLocation>
    <subcellularLocation>
        <location evidence="1">Membrane</location>
        <topology evidence="1">Multi-pass membrane protein</topology>
    </subcellularLocation>
</comment>
<dbReference type="STRING" id="1424659.SAMN05216368_106103"/>
<dbReference type="GO" id="GO:0065002">
    <property type="term" value="P:intracellular protein transmembrane transport"/>
    <property type="evidence" value="ECO:0007669"/>
    <property type="project" value="TreeGrafter"/>
</dbReference>